<organism evidence="4 5">
    <name type="scientific">Amycolatopsis acidiphila</name>
    <dbReference type="NCBI Taxonomy" id="715473"/>
    <lineage>
        <taxon>Bacteria</taxon>
        <taxon>Bacillati</taxon>
        <taxon>Actinomycetota</taxon>
        <taxon>Actinomycetes</taxon>
        <taxon>Pseudonocardiales</taxon>
        <taxon>Pseudonocardiaceae</taxon>
        <taxon>Amycolatopsis</taxon>
    </lineage>
</organism>
<dbReference type="CDD" id="cd07989">
    <property type="entry name" value="LPLAT_AGPAT-like"/>
    <property type="match status" value="1"/>
</dbReference>
<evidence type="ECO:0000313" key="5">
    <source>
        <dbReference type="Proteomes" id="UP000318578"/>
    </source>
</evidence>
<dbReference type="PANTHER" id="PTHR10434">
    <property type="entry name" value="1-ACYL-SN-GLYCEROL-3-PHOSPHATE ACYLTRANSFERASE"/>
    <property type="match status" value="1"/>
</dbReference>
<dbReference type="RefSeq" id="WP_144646219.1">
    <property type="nucleotide sequence ID" value="NZ_BNAX01000019.1"/>
</dbReference>
<dbReference type="EMBL" id="VJZA01000169">
    <property type="protein sequence ID" value="TVT13392.1"/>
    <property type="molecule type" value="Genomic_DNA"/>
</dbReference>
<gene>
    <name evidence="4" type="ORF">FNH06_39125</name>
</gene>
<sequence length="223" mass="24404">MLQLLVRRVLSPFARLVYRPEVHGTENVPLTGPVIFASNHRAAVDTFVIPIVAPRPVSFLAKAEYFTARGPKGRLFAAFLRALDYVPVERGNAAAGMAALEAARKVLEDGDAFGIYPEGTRSLDGRVHRGHTGVGALALATRAKVVPVALTGTEKMLPIGKKLPRPAKVCVRFGAPLDFARYEGMENSPAIRRAITDEIMYKILELSELEYVDRYHKRPGEAA</sequence>
<reference evidence="4 5" key="1">
    <citation type="submission" date="2019-07" db="EMBL/GenBank/DDBJ databases">
        <title>New species of Amycolatopsis and Streptomyces.</title>
        <authorList>
            <person name="Duangmal K."/>
            <person name="Teo W.F.A."/>
            <person name="Lipun K."/>
        </authorList>
    </citation>
    <scope>NUCLEOTIDE SEQUENCE [LARGE SCALE GENOMIC DNA]</scope>
    <source>
        <strain evidence="4 5">JCM 30562</strain>
    </source>
</reference>
<feature type="domain" description="Phospholipid/glycerol acyltransferase" evidence="3">
    <location>
        <begin position="34"/>
        <end position="153"/>
    </location>
</feature>
<evidence type="ECO:0000256" key="1">
    <source>
        <dbReference type="ARBA" id="ARBA00022679"/>
    </source>
</evidence>
<dbReference type="SMART" id="SM00563">
    <property type="entry name" value="PlsC"/>
    <property type="match status" value="1"/>
</dbReference>
<protein>
    <submittedName>
        <fullName evidence="4">1-acyl-sn-glycerol-3-phosphate acyltransferase</fullName>
    </submittedName>
</protein>
<evidence type="ECO:0000259" key="3">
    <source>
        <dbReference type="SMART" id="SM00563"/>
    </source>
</evidence>
<dbReference type="GO" id="GO:0006654">
    <property type="term" value="P:phosphatidic acid biosynthetic process"/>
    <property type="evidence" value="ECO:0007669"/>
    <property type="project" value="TreeGrafter"/>
</dbReference>
<evidence type="ECO:0000313" key="4">
    <source>
        <dbReference type="EMBL" id="TVT13392.1"/>
    </source>
</evidence>
<keyword evidence="5" id="KW-1185">Reference proteome</keyword>
<dbReference type="Pfam" id="PF01553">
    <property type="entry name" value="Acyltransferase"/>
    <property type="match status" value="1"/>
</dbReference>
<dbReference type="InterPro" id="IPR002123">
    <property type="entry name" value="Plipid/glycerol_acylTrfase"/>
</dbReference>
<keyword evidence="1 4" id="KW-0808">Transferase</keyword>
<accession>A0A557ZN16</accession>
<comment type="caution">
    <text evidence="4">The sequence shown here is derived from an EMBL/GenBank/DDBJ whole genome shotgun (WGS) entry which is preliminary data.</text>
</comment>
<dbReference type="GO" id="GO:0003841">
    <property type="term" value="F:1-acylglycerol-3-phosphate O-acyltransferase activity"/>
    <property type="evidence" value="ECO:0007669"/>
    <property type="project" value="TreeGrafter"/>
</dbReference>
<dbReference type="SUPFAM" id="SSF69593">
    <property type="entry name" value="Glycerol-3-phosphate (1)-acyltransferase"/>
    <property type="match status" value="1"/>
</dbReference>
<keyword evidence="2 4" id="KW-0012">Acyltransferase</keyword>
<proteinExistence type="predicted"/>
<evidence type="ECO:0000256" key="2">
    <source>
        <dbReference type="ARBA" id="ARBA00023315"/>
    </source>
</evidence>
<dbReference type="GO" id="GO:0005886">
    <property type="term" value="C:plasma membrane"/>
    <property type="evidence" value="ECO:0007669"/>
    <property type="project" value="TreeGrafter"/>
</dbReference>
<dbReference type="PANTHER" id="PTHR10434:SF11">
    <property type="entry name" value="1-ACYL-SN-GLYCEROL-3-PHOSPHATE ACYLTRANSFERASE"/>
    <property type="match status" value="1"/>
</dbReference>
<dbReference type="Proteomes" id="UP000318578">
    <property type="component" value="Unassembled WGS sequence"/>
</dbReference>
<dbReference type="AlphaFoldDB" id="A0A557ZN16"/>
<name>A0A557ZN16_9PSEU</name>
<dbReference type="OrthoDB" id="9808424at2"/>